<organism evidence="1 2">
    <name type="scientific">Seiridium unicorne</name>
    <dbReference type="NCBI Taxonomy" id="138068"/>
    <lineage>
        <taxon>Eukaryota</taxon>
        <taxon>Fungi</taxon>
        <taxon>Dikarya</taxon>
        <taxon>Ascomycota</taxon>
        <taxon>Pezizomycotina</taxon>
        <taxon>Sordariomycetes</taxon>
        <taxon>Xylariomycetidae</taxon>
        <taxon>Amphisphaeriales</taxon>
        <taxon>Sporocadaceae</taxon>
        <taxon>Seiridium</taxon>
    </lineage>
</organism>
<evidence type="ECO:0000313" key="1">
    <source>
        <dbReference type="EMBL" id="KAK9413240.1"/>
    </source>
</evidence>
<evidence type="ECO:0000313" key="2">
    <source>
        <dbReference type="Proteomes" id="UP001408356"/>
    </source>
</evidence>
<proteinExistence type="predicted"/>
<keyword evidence="2" id="KW-1185">Reference proteome</keyword>
<dbReference type="Proteomes" id="UP001408356">
    <property type="component" value="Unassembled WGS sequence"/>
</dbReference>
<protein>
    <submittedName>
        <fullName evidence="1">Uncharacterized protein</fullName>
    </submittedName>
</protein>
<gene>
    <name evidence="1" type="ORF">SUNI508_02439</name>
</gene>
<comment type="caution">
    <text evidence="1">The sequence shown here is derived from an EMBL/GenBank/DDBJ whole genome shotgun (WGS) entry which is preliminary data.</text>
</comment>
<reference evidence="1 2" key="1">
    <citation type="journal article" date="2024" name="J. Plant Pathol.">
        <title>Sequence and assembly of the genome of Seiridium unicorne, isolate CBS 538.82, causal agent of cypress canker disease.</title>
        <authorList>
            <person name="Scali E."/>
            <person name="Rocca G.D."/>
            <person name="Danti R."/>
            <person name="Garbelotto M."/>
            <person name="Barberini S."/>
            <person name="Baroncelli R."/>
            <person name="Emiliani G."/>
        </authorList>
    </citation>
    <scope>NUCLEOTIDE SEQUENCE [LARGE SCALE GENOMIC DNA]</scope>
    <source>
        <strain evidence="1 2">BM-138-508</strain>
    </source>
</reference>
<accession>A0ABR2UF24</accession>
<sequence length="336" mass="38029">MTLSSCDLLLLLDRPSPASIASSLAQLQSSSTPDKATLLHRAVHTPTALSSGEIDLLRRRFWPSHEYGGCHAAWVGALAKLESDTSEEHMVSTVERLRKVREKLAGEEEKAFEAAQQEWVRRLTSGTSMPKACWGYAIYYDPDAGADEDFQVRVSASLQWARDVSAVAKNAQGNWTLHRMGWPAGGTDKHKRGLFERLRRDFQTVRDALPEGILQNVFLVVDRDSVHSVLHGPEGGNVCDDMWVWAVDPEYRDDKQEGQDTVQEQEAAYPGYMRVRLQQLVNNFYVTRRSDEGNMVPLETLWACAQKSYQRAFVSVREEDFQKWVPNRDVGSCLRQ</sequence>
<dbReference type="EMBL" id="JARVKF010000440">
    <property type="protein sequence ID" value="KAK9413240.1"/>
    <property type="molecule type" value="Genomic_DNA"/>
</dbReference>
<name>A0ABR2UF24_9PEZI</name>